<protein>
    <recommendedName>
        <fullName evidence="5">DUF2007 domain-containing protein</fullName>
    </recommendedName>
</protein>
<keyword evidence="2" id="KW-0812">Transmembrane</keyword>
<keyword evidence="2" id="KW-1133">Transmembrane helix</keyword>
<reference evidence="3 4" key="1">
    <citation type="journal article" date="2007" name="Nat. Biotechnol.">
        <title>Complete genome sequence of the myxobacterium Sorangium cellulosum.</title>
        <authorList>
            <person name="Schneiker S."/>
            <person name="Perlova O."/>
            <person name="Kaiser O."/>
            <person name="Gerth K."/>
            <person name="Alici A."/>
            <person name="Altmeyer M.O."/>
            <person name="Bartels D."/>
            <person name="Bekel T."/>
            <person name="Beyer S."/>
            <person name="Bode E."/>
            <person name="Bode H.B."/>
            <person name="Bolten C.J."/>
            <person name="Choudhuri J.V."/>
            <person name="Doss S."/>
            <person name="Elnakady Y.A."/>
            <person name="Frank B."/>
            <person name="Gaigalat L."/>
            <person name="Goesmann A."/>
            <person name="Groeger C."/>
            <person name="Gross F."/>
            <person name="Jelsbak L."/>
            <person name="Jelsbak L."/>
            <person name="Kalinowski J."/>
            <person name="Kegler C."/>
            <person name="Knauber T."/>
            <person name="Konietzny S."/>
            <person name="Kopp M."/>
            <person name="Krause L."/>
            <person name="Krug D."/>
            <person name="Linke B."/>
            <person name="Mahmud T."/>
            <person name="Martinez-Arias R."/>
            <person name="McHardy A.C."/>
            <person name="Merai M."/>
            <person name="Meyer F."/>
            <person name="Mormann S."/>
            <person name="Munoz-Dorado J."/>
            <person name="Perez J."/>
            <person name="Pradella S."/>
            <person name="Rachid S."/>
            <person name="Raddatz G."/>
            <person name="Rosenau F."/>
            <person name="Rueckert C."/>
            <person name="Sasse F."/>
            <person name="Scharfe M."/>
            <person name="Schuster S.C."/>
            <person name="Suen G."/>
            <person name="Treuner-Lange A."/>
            <person name="Velicer G.J."/>
            <person name="Vorholter F.-J."/>
            <person name="Weissman K.J."/>
            <person name="Welch R.D."/>
            <person name="Wenzel S.C."/>
            <person name="Whitworth D.E."/>
            <person name="Wilhelm S."/>
            <person name="Wittmann C."/>
            <person name="Bloecker H."/>
            <person name="Puehler A."/>
            <person name="Mueller R."/>
        </authorList>
    </citation>
    <scope>NUCLEOTIDE SEQUENCE [LARGE SCALE GENOMIC DNA]</scope>
    <source>
        <strain evidence="4">So ce56</strain>
    </source>
</reference>
<dbReference type="RefSeq" id="WP_012234940.1">
    <property type="nucleotide sequence ID" value="NC_010162.1"/>
</dbReference>
<evidence type="ECO:0000313" key="3">
    <source>
        <dbReference type="EMBL" id="CAN92467.1"/>
    </source>
</evidence>
<feature type="transmembrane region" description="Helical" evidence="2">
    <location>
        <begin position="203"/>
        <end position="221"/>
    </location>
</feature>
<feature type="region of interest" description="Disordered" evidence="1">
    <location>
        <begin position="280"/>
        <end position="300"/>
    </location>
</feature>
<name>A9G133_SORC5</name>
<feature type="transmembrane region" description="Helical" evidence="2">
    <location>
        <begin position="178"/>
        <end position="197"/>
    </location>
</feature>
<accession>A9G133</accession>
<organism evidence="3 4">
    <name type="scientific">Sorangium cellulosum (strain So ce56)</name>
    <name type="common">Polyangium cellulosum (strain So ce56)</name>
    <dbReference type="NCBI Taxonomy" id="448385"/>
    <lineage>
        <taxon>Bacteria</taxon>
        <taxon>Pseudomonadati</taxon>
        <taxon>Myxococcota</taxon>
        <taxon>Polyangia</taxon>
        <taxon>Polyangiales</taxon>
        <taxon>Polyangiaceae</taxon>
        <taxon>Sorangium</taxon>
    </lineage>
</organism>
<evidence type="ECO:0000313" key="4">
    <source>
        <dbReference type="Proteomes" id="UP000002139"/>
    </source>
</evidence>
<proteinExistence type="predicted"/>
<dbReference type="KEGG" id="scl:sce2308"/>
<keyword evidence="2" id="KW-0472">Membrane</keyword>
<keyword evidence="4" id="KW-1185">Reference proteome</keyword>
<dbReference type="OrthoDB" id="5512195at2"/>
<gene>
    <name evidence="3" type="ordered locus">sce2308</name>
</gene>
<sequence length="300" mass="31950">MPYRDKLDAASGTGKLITVRRYLDPVAAQMDRTLLSANGIESHVFEAASYNPMLSGAAGGTQLQVREGDLQRAEGLLEVHPGGESASNDDEEAAGVRCPRCELPYCFHERLRLEGSSAAAALAILAAPLMLFLPRRWHCHKCGHVWDDPKAGPAAMTKLEEGDPRPVFRLRRAHSGMGLFLGLLAGFCGAILVAAALPRGAGGGLAFAVLLGAPLVGWAVGHWWQYDLCSEPGCRTALASDRSECPRCGGAIAGVVRSADEHHAAAADFRRELSALRAADRAREGEKKKRRKNRPAGAAG</sequence>
<dbReference type="EMBL" id="AM746676">
    <property type="protein sequence ID" value="CAN92467.1"/>
    <property type="molecule type" value="Genomic_DNA"/>
</dbReference>
<evidence type="ECO:0000256" key="2">
    <source>
        <dbReference type="SAM" id="Phobius"/>
    </source>
</evidence>
<dbReference type="AlphaFoldDB" id="A9G133"/>
<evidence type="ECO:0000256" key="1">
    <source>
        <dbReference type="SAM" id="MobiDB-lite"/>
    </source>
</evidence>
<dbReference type="HOGENOM" id="CLU_927180_0_0_7"/>
<evidence type="ECO:0008006" key="5">
    <source>
        <dbReference type="Google" id="ProtNLM"/>
    </source>
</evidence>
<dbReference type="BioCyc" id="SCEL448385:SCE_RS11830-MONOMER"/>
<dbReference type="Proteomes" id="UP000002139">
    <property type="component" value="Chromosome"/>
</dbReference>
<dbReference type="STRING" id="448385.sce2308"/>